<feature type="binding site" evidence="9">
    <location>
        <position position="99"/>
    </location>
    <ligand>
        <name>sn-glycerol 3-phosphate</name>
        <dbReference type="ChEBI" id="CHEBI:57597"/>
    </ligand>
</feature>
<evidence type="ECO:0000256" key="3">
    <source>
        <dbReference type="ARBA" id="ARBA00022679"/>
    </source>
</evidence>
<dbReference type="InterPro" id="IPR018483">
    <property type="entry name" value="Carb_kinase_FGGY_CS"/>
</dbReference>
<feature type="binding site" evidence="9">
    <location>
        <position position="29"/>
    </location>
    <ligand>
        <name>sn-glycerol 3-phosphate</name>
        <dbReference type="ChEBI" id="CHEBI:57597"/>
    </ligand>
</feature>
<feature type="binding site" evidence="9">
    <location>
        <position position="262"/>
    </location>
    <ligand>
        <name>glycerol</name>
        <dbReference type="ChEBI" id="CHEBI:17754"/>
    </ligand>
</feature>
<evidence type="ECO:0000256" key="10">
    <source>
        <dbReference type="RuleBase" id="RU003733"/>
    </source>
</evidence>
<keyword evidence="3 9" id="KW-0808">Transferase</keyword>
<dbReference type="EC" id="2.7.1.30" evidence="9"/>
<dbReference type="FunFam" id="3.30.420.40:FF:000007">
    <property type="entry name" value="Glycerol kinase"/>
    <property type="match status" value="1"/>
</dbReference>
<evidence type="ECO:0000256" key="2">
    <source>
        <dbReference type="ARBA" id="ARBA00009156"/>
    </source>
</evidence>
<sequence length="520" mass="57527">MLLKSRRNGYTALVRRCGVRYIGALDQGTTSTRFIIFDQRGSIVSSYQLEHEQNFVKPGWVEHDPWEIWDNSCECISKALKEINLKGSDIEGIGITNQRETVVAWNPKTGKVWHNAIVWQDLRGSELIDRLKEEVEASYLQDRSGLIFSPYFAASKIAWLLENVEGLRDAAEKGDAVFGTMDTWLTWNLTGGKAIVTDVSNASRYLLMNIESCTWDDELLELFDIPKHALPTIVPSSGMIYGTTTPSGPLRAEVPVCGILGDQQAALFGQACFTEGMGKSTYGTGGFLLVNTGEKLIKSTHGLLTTVAYQIGGQRPVYALEGSIAVAGSLVQWARDNLKLVKSPQELDKLACSVPDCGGVYIVPAFSGLFAPYWRSDARGVIAGLTGYVNRAHLCRAILEATAFQVHDIYKAMEGDSHIVMPSLKVDGGMTNSTPLMEFQADLLGVPVIRPLIVETTALGAAYAAGLSVGVWKDFDELSAYWKEGKRWEANMSEEEREQKIQFWKKAVNRTLDWECEDKE</sequence>
<evidence type="ECO:0000256" key="5">
    <source>
        <dbReference type="ARBA" id="ARBA00022777"/>
    </source>
</evidence>
<feature type="binding site" evidence="9">
    <location>
        <position position="262"/>
    </location>
    <ligand>
        <name>sn-glycerol 3-phosphate</name>
        <dbReference type="ChEBI" id="CHEBI:57597"/>
    </ligand>
</feature>
<feature type="binding site" evidence="9">
    <location>
        <position position="151"/>
    </location>
    <ligand>
        <name>sn-glycerol 3-phosphate</name>
        <dbReference type="ChEBI" id="CHEBI:57597"/>
    </ligand>
</feature>
<keyword evidence="14" id="KW-1185">Reference proteome</keyword>
<keyword evidence="4 9" id="KW-0547">Nucleotide-binding</keyword>
<feature type="domain" description="Carbohydrate kinase FGGY C-terminal" evidence="12">
    <location>
        <begin position="280"/>
        <end position="467"/>
    </location>
</feature>
<evidence type="ECO:0000259" key="12">
    <source>
        <dbReference type="Pfam" id="PF02782"/>
    </source>
</evidence>
<comment type="catalytic activity">
    <reaction evidence="8 9">
        <text>glycerol + ATP = sn-glycerol 3-phosphate + ADP + H(+)</text>
        <dbReference type="Rhea" id="RHEA:21644"/>
        <dbReference type="ChEBI" id="CHEBI:15378"/>
        <dbReference type="ChEBI" id="CHEBI:17754"/>
        <dbReference type="ChEBI" id="CHEBI:30616"/>
        <dbReference type="ChEBI" id="CHEBI:57597"/>
        <dbReference type="ChEBI" id="CHEBI:456216"/>
        <dbReference type="EC" id="2.7.1.30"/>
    </reaction>
</comment>
<dbReference type="UniPathway" id="UPA00618">
    <property type="reaction ID" value="UER00672"/>
</dbReference>
<dbReference type="InterPro" id="IPR018484">
    <property type="entry name" value="FGGY_N"/>
</dbReference>
<feature type="domain" description="Carbohydrate kinase FGGY N-terminal" evidence="11">
    <location>
        <begin position="21"/>
        <end position="269"/>
    </location>
</feature>
<evidence type="ECO:0000313" key="14">
    <source>
        <dbReference type="Proteomes" id="UP000264002"/>
    </source>
</evidence>
<dbReference type="PROSITE" id="PS00445">
    <property type="entry name" value="FGGY_KINASES_2"/>
    <property type="match status" value="1"/>
</dbReference>
<dbReference type="NCBIfam" id="NF000756">
    <property type="entry name" value="PRK00047.1"/>
    <property type="match status" value="1"/>
</dbReference>
<feature type="binding site" evidence="9">
    <location>
        <position position="33"/>
    </location>
    <ligand>
        <name>ADP</name>
        <dbReference type="ChEBI" id="CHEBI:456216"/>
    </ligand>
</feature>
<evidence type="ECO:0000313" key="13">
    <source>
        <dbReference type="EMBL" id="RFU95756.1"/>
    </source>
</evidence>
<dbReference type="Pfam" id="PF00370">
    <property type="entry name" value="FGGY_N"/>
    <property type="match status" value="1"/>
</dbReference>
<feature type="binding site" evidence="9">
    <location>
        <position position="31"/>
    </location>
    <ligand>
        <name>ATP</name>
        <dbReference type="ChEBI" id="CHEBI:30616"/>
    </ligand>
</feature>
<evidence type="ECO:0000259" key="11">
    <source>
        <dbReference type="Pfam" id="PF00370"/>
    </source>
</evidence>
<evidence type="ECO:0000256" key="7">
    <source>
        <dbReference type="ARBA" id="ARBA00022840"/>
    </source>
</evidence>
<dbReference type="AlphaFoldDB" id="A0A372MKA9"/>
<comment type="caution">
    <text evidence="9">Lacks conserved residue(s) required for the propagation of feature annotation.</text>
</comment>
<comment type="pathway">
    <text evidence="1 9">Polyol metabolism; glycerol degradation via glycerol kinase pathway; sn-glycerol 3-phosphate from glycerol: step 1/1.</text>
</comment>
<dbReference type="InterPro" id="IPR005999">
    <property type="entry name" value="Glycerol_kin"/>
</dbReference>
<dbReference type="GO" id="GO:0005524">
    <property type="term" value="F:ATP binding"/>
    <property type="evidence" value="ECO:0007669"/>
    <property type="project" value="UniProtKB-UniRule"/>
</dbReference>
<feature type="binding site" evidence="9">
    <location>
        <position position="151"/>
    </location>
    <ligand>
        <name>glycerol</name>
        <dbReference type="ChEBI" id="CHEBI:17754"/>
    </ligand>
</feature>
<dbReference type="GO" id="GO:0005829">
    <property type="term" value="C:cytosol"/>
    <property type="evidence" value="ECO:0007669"/>
    <property type="project" value="TreeGrafter"/>
</dbReference>
<feature type="binding site" evidence="9">
    <location>
        <position position="263"/>
    </location>
    <ligand>
        <name>glycerol</name>
        <dbReference type="ChEBI" id="CHEBI:17754"/>
    </ligand>
</feature>
<protein>
    <recommendedName>
        <fullName evidence="9">Glycerol kinase</fullName>
        <ecNumber evidence="9">2.7.1.30</ecNumber>
    </recommendedName>
    <alternativeName>
        <fullName evidence="9">ATP:glycerol 3-phosphotransferase</fullName>
    </alternativeName>
    <alternativeName>
        <fullName evidence="9">Glycerokinase</fullName>
        <shortName evidence="9">GK</shortName>
    </alternativeName>
</protein>
<comment type="function">
    <text evidence="9">Key enzyme in the regulation of glycerol uptake and metabolism. Catalyzes the phosphorylation of glycerol to yield sn-glycerol 3-phosphate.</text>
</comment>
<dbReference type="PIRSF" id="PIRSF000538">
    <property type="entry name" value="GlpK"/>
    <property type="match status" value="1"/>
</dbReference>
<comment type="caution">
    <text evidence="13">The sequence shown here is derived from an EMBL/GenBank/DDBJ whole genome shotgun (WGS) entry which is preliminary data.</text>
</comment>
<dbReference type="InterPro" id="IPR000577">
    <property type="entry name" value="Carb_kinase_FGGY"/>
</dbReference>
<dbReference type="PANTHER" id="PTHR10196">
    <property type="entry name" value="SUGAR KINASE"/>
    <property type="match status" value="1"/>
</dbReference>
<feature type="binding site" evidence="9">
    <location>
        <position position="328"/>
    </location>
    <ligand>
        <name>ADP</name>
        <dbReference type="ChEBI" id="CHEBI:456216"/>
    </ligand>
</feature>
<feature type="binding site" evidence="9">
    <location>
        <position position="284"/>
    </location>
    <ligand>
        <name>ADP</name>
        <dbReference type="ChEBI" id="CHEBI:456216"/>
    </ligand>
</feature>
<evidence type="ECO:0000256" key="9">
    <source>
        <dbReference type="HAMAP-Rule" id="MF_00186"/>
    </source>
</evidence>
<dbReference type="GO" id="GO:0004370">
    <property type="term" value="F:glycerol kinase activity"/>
    <property type="evidence" value="ECO:0007669"/>
    <property type="project" value="UniProtKB-UniRule"/>
</dbReference>
<feature type="binding site" evidence="9">
    <location>
        <position position="429"/>
    </location>
    <ligand>
        <name>ATP</name>
        <dbReference type="ChEBI" id="CHEBI:30616"/>
    </ligand>
</feature>
<name>A0A372MKA9_9SPIR</name>
<proteinExistence type="inferred from homology"/>
<dbReference type="InterPro" id="IPR043129">
    <property type="entry name" value="ATPase_NBD"/>
</dbReference>
<dbReference type="PANTHER" id="PTHR10196:SF69">
    <property type="entry name" value="GLYCEROL KINASE"/>
    <property type="match status" value="1"/>
</dbReference>
<accession>A0A372MKA9</accession>
<feature type="binding site" evidence="9">
    <location>
        <position position="328"/>
    </location>
    <ligand>
        <name>ATP</name>
        <dbReference type="ChEBI" id="CHEBI:30616"/>
    </ligand>
</feature>
<feature type="binding site" evidence="9">
    <location>
        <position position="284"/>
    </location>
    <ligand>
        <name>ATP</name>
        <dbReference type="ChEBI" id="CHEBI:30616"/>
    </ligand>
</feature>
<dbReference type="Gene3D" id="3.30.420.40">
    <property type="match status" value="2"/>
</dbReference>
<dbReference type="InterPro" id="IPR018485">
    <property type="entry name" value="FGGY_C"/>
</dbReference>
<evidence type="ECO:0000256" key="1">
    <source>
        <dbReference type="ARBA" id="ARBA00005190"/>
    </source>
</evidence>
<reference evidence="14" key="1">
    <citation type="submission" date="2018-08" db="EMBL/GenBank/DDBJ databases">
        <authorList>
            <person name="Grouzdev D.S."/>
            <person name="Krutkina M.S."/>
        </authorList>
    </citation>
    <scope>NUCLEOTIDE SEQUENCE [LARGE SCALE GENOMIC DNA]</scope>
    <source>
        <strain evidence="14">4-11</strain>
    </source>
</reference>
<comment type="activity regulation">
    <text evidence="9">Inhibited by fructose 1,6-bisphosphate (FBP).</text>
</comment>
<keyword evidence="6 9" id="KW-0319">Glycerol metabolism</keyword>
<dbReference type="HAMAP" id="MF_00186">
    <property type="entry name" value="Glycerol_kin"/>
    <property type="match status" value="1"/>
</dbReference>
<dbReference type="EMBL" id="QUWK01000002">
    <property type="protein sequence ID" value="RFU95756.1"/>
    <property type="molecule type" value="Genomic_DNA"/>
</dbReference>
<feature type="binding site" evidence="9">
    <location>
        <position position="99"/>
    </location>
    <ligand>
        <name>glycerol</name>
        <dbReference type="ChEBI" id="CHEBI:17754"/>
    </ligand>
</feature>
<feature type="binding site" evidence="9">
    <location>
        <position position="100"/>
    </location>
    <ligand>
        <name>sn-glycerol 3-phosphate</name>
        <dbReference type="ChEBI" id="CHEBI:57597"/>
    </ligand>
</feature>
<feature type="binding site" evidence="9">
    <location>
        <position position="30"/>
    </location>
    <ligand>
        <name>ATP</name>
        <dbReference type="ChEBI" id="CHEBI:30616"/>
    </ligand>
</feature>
<comment type="similarity">
    <text evidence="2 9 10">Belongs to the FGGY kinase family.</text>
</comment>
<evidence type="ECO:0000256" key="6">
    <source>
        <dbReference type="ARBA" id="ARBA00022798"/>
    </source>
</evidence>
<feature type="binding site" evidence="9">
    <location>
        <position position="332"/>
    </location>
    <ligand>
        <name>ATP</name>
        <dbReference type="ChEBI" id="CHEBI:30616"/>
    </ligand>
</feature>
<organism evidence="13 14">
    <name type="scientific">Sphaerochaeta halotolerans</name>
    <dbReference type="NCBI Taxonomy" id="2293840"/>
    <lineage>
        <taxon>Bacteria</taxon>
        <taxon>Pseudomonadati</taxon>
        <taxon>Spirochaetota</taxon>
        <taxon>Spirochaetia</taxon>
        <taxon>Spirochaetales</taxon>
        <taxon>Sphaerochaetaceae</taxon>
        <taxon>Sphaerochaeta</taxon>
    </lineage>
</organism>
<feature type="binding site" evidence="9">
    <location>
        <position position="29"/>
    </location>
    <ligand>
        <name>ADP</name>
        <dbReference type="ChEBI" id="CHEBI:456216"/>
    </ligand>
</feature>
<keyword evidence="5 9" id="KW-0418">Kinase</keyword>
<dbReference type="Pfam" id="PF02782">
    <property type="entry name" value="FGGY_C"/>
    <property type="match status" value="1"/>
</dbReference>
<feature type="binding site" evidence="9">
    <location>
        <position position="100"/>
    </location>
    <ligand>
        <name>glycerol</name>
        <dbReference type="ChEBI" id="CHEBI:17754"/>
    </ligand>
</feature>
<dbReference type="CDD" id="cd07769">
    <property type="entry name" value="ASKHA_NBD_FGGY_GK"/>
    <property type="match status" value="1"/>
</dbReference>
<dbReference type="GO" id="GO:0006072">
    <property type="term" value="P:glycerol-3-phosphate metabolic process"/>
    <property type="evidence" value="ECO:0007669"/>
    <property type="project" value="InterPro"/>
</dbReference>
<dbReference type="NCBIfam" id="TIGR01311">
    <property type="entry name" value="glycerol_kin"/>
    <property type="match status" value="1"/>
</dbReference>
<dbReference type="FunFam" id="3.30.420.40:FF:000008">
    <property type="entry name" value="Glycerol kinase"/>
    <property type="match status" value="1"/>
</dbReference>
<feature type="binding site" evidence="9">
    <location>
        <position position="29"/>
    </location>
    <ligand>
        <name>ATP</name>
        <dbReference type="ChEBI" id="CHEBI:30616"/>
    </ligand>
</feature>
<gene>
    <name evidence="9 13" type="primary">glpK</name>
    <name evidence="13" type="ORF">DYP60_01750</name>
</gene>
<dbReference type="GO" id="GO:0019563">
    <property type="term" value="P:glycerol catabolic process"/>
    <property type="evidence" value="ECO:0007669"/>
    <property type="project" value="UniProtKB-UniRule"/>
</dbReference>
<reference evidence="13 14" key="2">
    <citation type="submission" date="2018-09" db="EMBL/GenBank/DDBJ databases">
        <title>Genome of Sphaerochaeta halotolerans strain 4-11.</title>
        <authorList>
            <person name="Nazina T.N."/>
            <person name="Sokolova D.S."/>
        </authorList>
    </citation>
    <scope>NUCLEOTIDE SEQUENCE [LARGE SCALE GENOMIC DNA]</scope>
    <source>
        <strain evidence="13 14">4-11</strain>
    </source>
</reference>
<dbReference type="Proteomes" id="UP000264002">
    <property type="component" value="Unassembled WGS sequence"/>
</dbReference>
<feature type="binding site" evidence="9">
    <location>
        <position position="429"/>
    </location>
    <ligand>
        <name>ADP</name>
        <dbReference type="ChEBI" id="CHEBI:456216"/>
    </ligand>
</feature>
<keyword evidence="7 9" id="KW-0067">ATP-binding</keyword>
<evidence type="ECO:0000256" key="4">
    <source>
        <dbReference type="ARBA" id="ARBA00022741"/>
    </source>
</evidence>
<dbReference type="SUPFAM" id="SSF53067">
    <property type="entry name" value="Actin-like ATPase domain"/>
    <property type="match status" value="2"/>
</dbReference>
<evidence type="ECO:0000256" key="8">
    <source>
        <dbReference type="ARBA" id="ARBA00052101"/>
    </source>
</evidence>